<dbReference type="AlphaFoldDB" id="A0A850QDR1"/>
<feature type="transmembrane region" description="Helical" evidence="2">
    <location>
        <begin position="360"/>
        <end position="378"/>
    </location>
</feature>
<feature type="transmembrane region" description="Helical" evidence="2">
    <location>
        <begin position="101"/>
        <end position="123"/>
    </location>
</feature>
<dbReference type="InterPro" id="IPR050222">
    <property type="entry name" value="MATE_MdtK"/>
</dbReference>
<dbReference type="NCBIfam" id="TIGR00797">
    <property type="entry name" value="matE"/>
    <property type="match status" value="1"/>
</dbReference>
<feature type="transmembrane region" description="Helical" evidence="2">
    <location>
        <begin position="427"/>
        <end position="448"/>
    </location>
</feature>
<organism evidence="3 4">
    <name type="scientific">Undibacterium oligocarboniphilum</name>
    <dbReference type="NCBI Taxonomy" id="666702"/>
    <lineage>
        <taxon>Bacteria</taxon>
        <taxon>Pseudomonadati</taxon>
        <taxon>Pseudomonadota</taxon>
        <taxon>Betaproteobacteria</taxon>
        <taxon>Burkholderiales</taxon>
        <taxon>Oxalobacteraceae</taxon>
        <taxon>Undibacterium</taxon>
    </lineage>
</organism>
<keyword evidence="2" id="KW-0472">Membrane</keyword>
<dbReference type="GO" id="GO:0005886">
    <property type="term" value="C:plasma membrane"/>
    <property type="evidence" value="ECO:0007669"/>
    <property type="project" value="TreeGrafter"/>
</dbReference>
<dbReference type="Proteomes" id="UP000588051">
    <property type="component" value="Unassembled WGS sequence"/>
</dbReference>
<comment type="caution">
    <text evidence="3">The sequence shown here is derived from an EMBL/GenBank/DDBJ whole genome shotgun (WGS) entry which is preliminary data.</text>
</comment>
<dbReference type="Pfam" id="PF01554">
    <property type="entry name" value="MatE"/>
    <property type="match status" value="2"/>
</dbReference>
<reference evidence="3 4" key="1">
    <citation type="submission" date="2020-06" db="EMBL/GenBank/DDBJ databases">
        <authorList>
            <person name="Qiu C."/>
            <person name="Liu Z."/>
        </authorList>
    </citation>
    <scope>NUCLEOTIDE SEQUENCE [LARGE SCALE GENOMIC DNA]</scope>
    <source>
        <strain evidence="3 4">EM 1</strain>
    </source>
</reference>
<dbReference type="InterPro" id="IPR002528">
    <property type="entry name" value="MATE_fam"/>
</dbReference>
<keyword evidence="2" id="KW-1133">Transmembrane helix</keyword>
<protein>
    <submittedName>
        <fullName evidence="3">MATE family efflux transporter</fullName>
    </submittedName>
</protein>
<evidence type="ECO:0000313" key="3">
    <source>
        <dbReference type="EMBL" id="NVO77711.1"/>
    </source>
</evidence>
<feature type="transmembrane region" description="Helical" evidence="2">
    <location>
        <begin position="9"/>
        <end position="26"/>
    </location>
</feature>
<sequence length="471" mass="49590">MEFRQYREIIALAAPIAGIQFAQVALTSTDLLMMGLIGVQAVAAGGLALLLYNQLRTMCVGMVTGLGNLIASAAGQGETRTSSADLDEPAREEIRDLLRAALLLATIVAFGAGTLLVGLGHLLPLLGQDAAVIALAKPIMLALAPGLLPMLWLNVLRQFAVGMRRAGSLLMVTLVSIAVNAFLNAVFIYGWFGLPQLGLAGIGLATTAVNMWTFLVYLRTVLRDQKLGALIALNGWCARRETVARIARMGTPITLTYGSEAAITSIAAVFMGTFGPVVLAASNIVNQLAYIVYQLNIGLSHGSSILVSRATGKGEMGKIGAIAARSFTISFAVMTLVAIAYVAVPGIVLRPFLGTDADPAVLAAAGGLLWFAIVHQYCKGAQNICVGLLRGLGNTKAGLTNTLIGYWLIGIPAMAVCGYWLGWKSYGIWFGLCLGFAVTSALLGWRFAADLQAVLKPQQKDEPAAVRLASR</sequence>
<accession>A0A850QDR1</accession>
<keyword evidence="1" id="KW-0813">Transport</keyword>
<dbReference type="PANTHER" id="PTHR43298:SF2">
    <property type="entry name" value="FMN_FAD EXPORTER YEEO-RELATED"/>
    <property type="match status" value="1"/>
</dbReference>
<dbReference type="GO" id="GO:0015297">
    <property type="term" value="F:antiporter activity"/>
    <property type="evidence" value="ECO:0007669"/>
    <property type="project" value="InterPro"/>
</dbReference>
<dbReference type="EMBL" id="JABXYJ010000004">
    <property type="protein sequence ID" value="NVO77711.1"/>
    <property type="molecule type" value="Genomic_DNA"/>
</dbReference>
<feature type="transmembrane region" description="Helical" evidence="2">
    <location>
        <begin position="168"/>
        <end position="192"/>
    </location>
</feature>
<gene>
    <name evidence="3" type="ORF">HV832_07685</name>
</gene>
<name>A0A850QDR1_9BURK</name>
<feature type="transmembrane region" description="Helical" evidence="2">
    <location>
        <begin position="32"/>
        <end position="52"/>
    </location>
</feature>
<keyword evidence="2" id="KW-0812">Transmembrane</keyword>
<feature type="transmembrane region" description="Helical" evidence="2">
    <location>
        <begin position="327"/>
        <end position="348"/>
    </location>
</feature>
<feature type="transmembrane region" description="Helical" evidence="2">
    <location>
        <begin position="135"/>
        <end position="156"/>
    </location>
</feature>
<evidence type="ECO:0000313" key="4">
    <source>
        <dbReference type="Proteomes" id="UP000588051"/>
    </source>
</evidence>
<keyword evidence="4" id="KW-1185">Reference proteome</keyword>
<dbReference type="GO" id="GO:0042910">
    <property type="term" value="F:xenobiotic transmembrane transporter activity"/>
    <property type="evidence" value="ECO:0007669"/>
    <property type="project" value="InterPro"/>
</dbReference>
<feature type="transmembrane region" description="Helical" evidence="2">
    <location>
        <begin position="288"/>
        <end position="307"/>
    </location>
</feature>
<evidence type="ECO:0000256" key="2">
    <source>
        <dbReference type="SAM" id="Phobius"/>
    </source>
</evidence>
<evidence type="ECO:0000256" key="1">
    <source>
        <dbReference type="ARBA" id="ARBA00022448"/>
    </source>
</evidence>
<feature type="transmembrane region" description="Helical" evidence="2">
    <location>
        <begin position="198"/>
        <end position="218"/>
    </location>
</feature>
<dbReference type="PANTHER" id="PTHR43298">
    <property type="entry name" value="MULTIDRUG RESISTANCE PROTEIN NORM-RELATED"/>
    <property type="match status" value="1"/>
</dbReference>
<proteinExistence type="predicted"/>
<feature type="transmembrane region" description="Helical" evidence="2">
    <location>
        <begin position="261"/>
        <end position="282"/>
    </location>
</feature>
<feature type="transmembrane region" description="Helical" evidence="2">
    <location>
        <begin position="399"/>
        <end position="421"/>
    </location>
</feature>